<gene>
    <name evidence="1" type="ORF">WISP_113867</name>
</gene>
<keyword evidence="2" id="KW-1185">Reference proteome</keyword>
<evidence type="ECO:0000313" key="1">
    <source>
        <dbReference type="EMBL" id="KAJ7409536.1"/>
    </source>
</evidence>
<accession>A0ABQ9CUM3</accession>
<reference evidence="1" key="1">
    <citation type="submission" date="2019-10" db="EMBL/GenBank/DDBJ databases">
        <authorList>
            <person name="Soares A.E.R."/>
            <person name="Aleixo A."/>
            <person name="Schneider P."/>
            <person name="Miyaki C.Y."/>
            <person name="Schneider M.P."/>
            <person name="Mello C."/>
            <person name="Vasconcelos A.T.R."/>
        </authorList>
    </citation>
    <scope>NUCLEOTIDE SEQUENCE</scope>
    <source>
        <tissue evidence="1">Muscle</tissue>
    </source>
</reference>
<proteinExistence type="predicted"/>
<dbReference type="EMBL" id="WHWB01034466">
    <property type="protein sequence ID" value="KAJ7409536.1"/>
    <property type="molecule type" value="Genomic_DNA"/>
</dbReference>
<sequence>MSQKCAFVAKKASGILGCIRKTIASRSREVILPLYSDLVRQHLECSVQFWAPQYKRQMELPEQVQQSATKVIQGLEYLPYKDRLRELEPRKEKENLINVYKYLKGGSQEDGARLFSVMPRHRTRGDGYKLMHRNFHLK</sequence>
<organism evidence="1 2">
    <name type="scientific">Willisornis vidua</name>
    <name type="common">Xingu scale-backed antbird</name>
    <dbReference type="NCBI Taxonomy" id="1566151"/>
    <lineage>
        <taxon>Eukaryota</taxon>
        <taxon>Metazoa</taxon>
        <taxon>Chordata</taxon>
        <taxon>Craniata</taxon>
        <taxon>Vertebrata</taxon>
        <taxon>Euteleostomi</taxon>
        <taxon>Archelosauria</taxon>
        <taxon>Archosauria</taxon>
        <taxon>Dinosauria</taxon>
        <taxon>Saurischia</taxon>
        <taxon>Theropoda</taxon>
        <taxon>Coelurosauria</taxon>
        <taxon>Aves</taxon>
        <taxon>Neognathae</taxon>
        <taxon>Neoaves</taxon>
        <taxon>Telluraves</taxon>
        <taxon>Australaves</taxon>
        <taxon>Passeriformes</taxon>
        <taxon>Thamnophilidae</taxon>
        <taxon>Willisornis</taxon>
    </lineage>
</organism>
<name>A0ABQ9CUM3_9PASS</name>
<protein>
    <submittedName>
        <fullName evidence="1">Uncharacterized protein</fullName>
    </submittedName>
</protein>
<evidence type="ECO:0000313" key="2">
    <source>
        <dbReference type="Proteomes" id="UP001145742"/>
    </source>
</evidence>
<dbReference type="Proteomes" id="UP001145742">
    <property type="component" value="Unassembled WGS sequence"/>
</dbReference>
<comment type="caution">
    <text evidence="1">The sequence shown here is derived from an EMBL/GenBank/DDBJ whole genome shotgun (WGS) entry which is preliminary data.</text>
</comment>
<dbReference type="PANTHER" id="PTHR33332">
    <property type="entry name" value="REVERSE TRANSCRIPTASE DOMAIN-CONTAINING PROTEIN"/>
    <property type="match status" value="1"/>
</dbReference>